<dbReference type="InterPro" id="IPR005712">
    <property type="entry name" value="Ribosomal_uS5_bac-type"/>
</dbReference>
<dbReference type="InterPro" id="IPR000851">
    <property type="entry name" value="Ribosomal_uS5"/>
</dbReference>
<reference evidence="10 11" key="1">
    <citation type="submission" date="2019-10" db="EMBL/GenBank/DDBJ databases">
        <title>Lysobacter alkalisoli sp. nov., isolated from saline-alkaline soil.</title>
        <authorList>
            <person name="Sun J.-Q."/>
        </authorList>
    </citation>
    <scope>NUCLEOTIDE SEQUENCE [LARGE SCALE GENOMIC DNA]</scope>
    <source>
        <strain evidence="10 11">KCTC 42381</strain>
    </source>
</reference>
<dbReference type="PANTHER" id="PTHR48277:SF1">
    <property type="entry name" value="MITOCHONDRIAL RIBOSOMAL PROTEIN S5"/>
    <property type="match status" value="1"/>
</dbReference>
<comment type="similarity">
    <text evidence="2 8 9">Belongs to the universal ribosomal protein uS5 family.</text>
</comment>
<comment type="function">
    <text evidence="1 8">Located at the back of the 30S subunit body where it stabilizes the conformation of the head with respect to the body.</text>
</comment>
<organism evidence="10 11">
    <name type="scientific">Marilutibacter maris</name>
    <dbReference type="NCBI Taxonomy" id="1605891"/>
    <lineage>
        <taxon>Bacteria</taxon>
        <taxon>Pseudomonadati</taxon>
        <taxon>Pseudomonadota</taxon>
        <taxon>Gammaproteobacteria</taxon>
        <taxon>Lysobacterales</taxon>
        <taxon>Lysobacteraceae</taxon>
        <taxon>Marilutibacter</taxon>
    </lineage>
</organism>
<dbReference type="FunFam" id="3.30.160.20:FF:000001">
    <property type="entry name" value="30S ribosomal protein S5"/>
    <property type="match status" value="1"/>
</dbReference>
<comment type="function">
    <text evidence="8">With S4 and S12 plays an important role in translational accuracy.</text>
</comment>
<dbReference type="SUPFAM" id="SSF54211">
    <property type="entry name" value="Ribosomal protein S5 domain 2-like"/>
    <property type="match status" value="1"/>
</dbReference>
<proteinExistence type="inferred from homology"/>
<evidence type="ECO:0000256" key="6">
    <source>
        <dbReference type="ARBA" id="ARBA00023274"/>
    </source>
</evidence>
<evidence type="ECO:0000256" key="2">
    <source>
        <dbReference type="ARBA" id="ARBA00008945"/>
    </source>
</evidence>
<evidence type="ECO:0000256" key="7">
    <source>
        <dbReference type="ARBA" id="ARBA00035255"/>
    </source>
</evidence>
<dbReference type="EMBL" id="VICD02000278">
    <property type="protein sequence ID" value="KAB8170766.1"/>
    <property type="molecule type" value="Genomic_DNA"/>
</dbReference>
<keyword evidence="5 8" id="KW-0689">Ribosomal protein</keyword>
<dbReference type="RefSeq" id="WP_111267062.1">
    <property type="nucleotide sequence ID" value="NZ_CP029843.1"/>
</dbReference>
<dbReference type="FunFam" id="3.30.230.10:FF:000002">
    <property type="entry name" value="30S ribosomal protein S5"/>
    <property type="match status" value="1"/>
</dbReference>
<evidence type="ECO:0000256" key="5">
    <source>
        <dbReference type="ARBA" id="ARBA00022980"/>
    </source>
</evidence>
<comment type="caution">
    <text evidence="10">The sequence shown here is derived from an EMBL/GenBank/DDBJ whole genome shotgun (WGS) entry which is preliminary data.</text>
</comment>
<dbReference type="PROSITE" id="PS50881">
    <property type="entry name" value="S5_DSRBD"/>
    <property type="match status" value="1"/>
</dbReference>
<accession>A0A507ZZS2</accession>
<dbReference type="InterPro" id="IPR013810">
    <property type="entry name" value="Ribosomal_uS5_N"/>
</dbReference>
<dbReference type="Proteomes" id="UP000320431">
    <property type="component" value="Unassembled WGS sequence"/>
</dbReference>
<dbReference type="GO" id="GO:0005737">
    <property type="term" value="C:cytoplasm"/>
    <property type="evidence" value="ECO:0007669"/>
    <property type="project" value="UniProtKB-ARBA"/>
</dbReference>
<protein>
    <recommendedName>
        <fullName evidence="7 8">Small ribosomal subunit protein uS5</fullName>
    </recommendedName>
</protein>
<dbReference type="Pfam" id="PF00333">
    <property type="entry name" value="Ribosomal_S5"/>
    <property type="match status" value="1"/>
</dbReference>
<dbReference type="Gene3D" id="3.30.160.20">
    <property type="match status" value="1"/>
</dbReference>
<sequence>MAEDRAPRGRDRDRNREEIDDGMVEKLIAVNRVSKTVKGGRQFTFTALTVVGDGEGRVGFGYGKAREVPVAIQKSMEYARKSMVNVDLNNGTLWHPVKSGHGAARVFMQPASEGTGVIAGGAMRAVLEAVGVKNVLAKAVGSRNPINLVRATVRGLAEMQSPAKIAAKRGKKVEDLSHG</sequence>
<dbReference type="InterPro" id="IPR018192">
    <property type="entry name" value="Ribosomal_uS5_N_CS"/>
</dbReference>
<evidence type="ECO:0000256" key="9">
    <source>
        <dbReference type="RuleBase" id="RU003823"/>
    </source>
</evidence>
<dbReference type="GO" id="GO:0015935">
    <property type="term" value="C:small ribosomal subunit"/>
    <property type="evidence" value="ECO:0007669"/>
    <property type="project" value="InterPro"/>
</dbReference>
<dbReference type="PROSITE" id="PS00585">
    <property type="entry name" value="RIBOSOMAL_S5"/>
    <property type="match status" value="1"/>
</dbReference>
<dbReference type="InterPro" id="IPR005324">
    <property type="entry name" value="Ribosomal_uS5_C"/>
</dbReference>
<keyword evidence="6 8" id="KW-0687">Ribonucleoprotein</keyword>
<dbReference type="GO" id="GO:0003735">
    <property type="term" value="F:structural constituent of ribosome"/>
    <property type="evidence" value="ECO:0007669"/>
    <property type="project" value="UniProtKB-UniRule"/>
</dbReference>
<dbReference type="OrthoDB" id="9809045at2"/>
<dbReference type="PANTHER" id="PTHR48277">
    <property type="entry name" value="MITOCHONDRIAL RIBOSOMAL PROTEIN S5"/>
    <property type="match status" value="1"/>
</dbReference>
<comment type="subunit">
    <text evidence="8">Part of the 30S ribosomal subunit. Contacts proteins S4 and S8.</text>
</comment>
<gene>
    <name evidence="8" type="primary">rpsE</name>
    <name evidence="10" type="ORF">FKV24_015905</name>
</gene>
<dbReference type="Pfam" id="PF03719">
    <property type="entry name" value="Ribosomal_S5_C"/>
    <property type="match status" value="1"/>
</dbReference>
<comment type="domain">
    <text evidence="8">The N-terminal domain interacts with the head of the 30S subunit; the C-terminal domain interacts with the body and contacts protein S4. The interaction surface between S4 and S5 is involved in control of translational fidelity.</text>
</comment>
<keyword evidence="4 8" id="KW-0694">RNA-binding</keyword>
<dbReference type="HAMAP" id="MF_01307_B">
    <property type="entry name" value="Ribosomal_uS5_B"/>
    <property type="match status" value="1"/>
</dbReference>
<dbReference type="InterPro" id="IPR020568">
    <property type="entry name" value="Ribosomal_Su5_D2-typ_SF"/>
</dbReference>
<keyword evidence="3 8" id="KW-0699">rRNA-binding</keyword>
<dbReference type="GO" id="GO:0006412">
    <property type="term" value="P:translation"/>
    <property type="evidence" value="ECO:0007669"/>
    <property type="project" value="UniProtKB-UniRule"/>
</dbReference>
<dbReference type="Gene3D" id="3.30.230.10">
    <property type="match status" value="1"/>
</dbReference>
<evidence type="ECO:0000256" key="1">
    <source>
        <dbReference type="ARBA" id="ARBA00003093"/>
    </source>
</evidence>
<dbReference type="InterPro" id="IPR014721">
    <property type="entry name" value="Ribsml_uS5_D2-typ_fold_subgr"/>
</dbReference>
<dbReference type="NCBIfam" id="TIGR01021">
    <property type="entry name" value="rpsE_bact"/>
    <property type="match status" value="1"/>
</dbReference>
<name>A0A507ZZS2_9GAMM</name>
<evidence type="ECO:0000256" key="3">
    <source>
        <dbReference type="ARBA" id="ARBA00022730"/>
    </source>
</evidence>
<evidence type="ECO:0000256" key="4">
    <source>
        <dbReference type="ARBA" id="ARBA00022884"/>
    </source>
</evidence>
<evidence type="ECO:0000256" key="8">
    <source>
        <dbReference type="HAMAP-Rule" id="MF_01307"/>
    </source>
</evidence>
<evidence type="ECO:0000313" key="10">
    <source>
        <dbReference type="EMBL" id="KAB8170766.1"/>
    </source>
</evidence>
<dbReference type="AlphaFoldDB" id="A0A507ZZS2"/>
<evidence type="ECO:0000313" key="11">
    <source>
        <dbReference type="Proteomes" id="UP000320431"/>
    </source>
</evidence>
<dbReference type="GO" id="GO:0019843">
    <property type="term" value="F:rRNA binding"/>
    <property type="evidence" value="ECO:0007669"/>
    <property type="project" value="UniProtKB-UniRule"/>
</dbReference>
<dbReference type="SUPFAM" id="SSF54768">
    <property type="entry name" value="dsRNA-binding domain-like"/>
    <property type="match status" value="1"/>
</dbReference>
<dbReference type="GO" id="GO:0042254">
    <property type="term" value="P:ribosome biogenesis"/>
    <property type="evidence" value="ECO:0007669"/>
    <property type="project" value="UniProtKB-ARBA"/>
</dbReference>